<accession>A0A323UFQ8</accession>
<dbReference type="Proteomes" id="UP000248134">
    <property type="component" value="Unassembled WGS sequence"/>
</dbReference>
<proteinExistence type="predicted"/>
<organism evidence="3 4">
    <name type="scientific">Rhodopseudomonas palustris</name>
    <dbReference type="NCBI Taxonomy" id="1076"/>
    <lineage>
        <taxon>Bacteria</taxon>
        <taxon>Pseudomonadati</taxon>
        <taxon>Pseudomonadota</taxon>
        <taxon>Alphaproteobacteria</taxon>
        <taxon>Hyphomicrobiales</taxon>
        <taxon>Nitrobacteraceae</taxon>
        <taxon>Rhodopseudomonas</taxon>
    </lineage>
</organism>
<dbReference type="SUPFAM" id="SSF50199">
    <property type="entry name" value="Staphylococcal nuclease"/>
    <property type="match status" value="1"/>
</dbReference>
<dbReference type="PANTHER" id="PTHR12302">
    <property type="entry name" value="EBNA2 BINDING PROTEIN P100"/>
    <property type="match status" value="1"/>
</dbReference>
<protein>
    <submittedName>
        <fullName evidence="3">Nuclease</fullName>
    </submittedName>
</protein>
<gene>
    <name evidence="3" type="ORF">DNX69_11595</name>
</gene>
<dbReference type="AlphaFoldDB" id="A0A323UFQ8"/>
<dbReference type="InterPro" id="IPR036908">
    <property type="entry name" value="RlpA-like_sf"/>
</dbReference>
<evidence type="ECO:0000313" key="4">
    <source>
        <dbReference type="Proteomes" id="UP000248134"/>
    </source>
</evidence>
<comment type="caution">
    <text evidence="3">The sequence shown here is derived from an EMBL/GenBank/DDBJ whole genome shotgun (WGS) entry which is preliminary data.</text>
</comment>
<dbReference type="InterPro" id="IPR035437">
    <property type="entry name" value="SNase_OB-fold_sf"/>
</dbReference>
<dbReference type="PROSITE" id="PS50830">
    <property type="entry name" value="TNASE_3"/>
    <property type="match status" value="1"/>
</dbReference>
<dbReference type="SMART" id="SM00318">
    <property type="entry name" value="SNc"/>
    <property type="match status" value="1"/>
</dbReference>
<dbReference type="OrthoDB" id="9805504at2"/>
<feature type="signal peptide" evidence="1">
    <location>
        <begin position="1"/>
        <end position="26"/>
    </location>
</feature>
<reference evidence="3 4" key="1">
    <citation type="submission" date="2018-06" db="EMBL/GenBank/DDBJ databases">
        <title>Draft Whole-Genome Sequence of the purple photosynthetic bacterium Rhodospeudomonas palustris XCP.</title>
        <authorList>
            <person name="Rayyan A."/>
            <person name="Meyer T.E."/>
            <person name="Kyndt J.A."/>
        </authorList>
    </citation>
    <scope>NUCLEOTIDE SEQUENCE [LARGE SCALE GENOMIC DNA]</scope>
    <source>
        <strain evidence="3 4">XCP</strain>
    </source>
</reference>
<feature type="domain" description="TNase-like" evidence="2">
    <location>
        <begin position="148"/>
        <end position="263"/>
    </location>
</feature>
<dbReference type="Pfam" id="PF03330">
    <property type="entry name" value="DPBB_1"/>
    <property type="match status" value="1"/>
</dbReference>
<dbReference type="InterPro" id="IPR016071">
    <property type="entry name" value="Staphylococal_nuclease_OB-fold"/>
</dbReference>
<dbReference type="PANTHER" id="PTHR12302:SF26">
    <property type="entry name" value="BLR1266 PROTEIN"/>
    <property type="match status" value="1"/>
</dbReference>
<feature type="chain" id="PRO_5016327572" evidence="1">
    <location>
        <begin position="27"/>
        <end position="358"/>
    </location>
</feature>
<dbReference type="EMBL" id="QKQS01000016">
    <property type="protein sequence ID" value="PZA11752.1"/>
    <property type="molecule type" value="Genomic_DNA"/>
</dbReference>
<dbReference type="Gene3D" id="2.40.50.90">
    <property type="match status" value="1"/>
</dbReference>
<dbReference type="CDD" id="cd22268">
    <property type="entry name" value="DPBB_RlpA-like"/>
    <property type="match status" value="1"/>
</dbReference>
<dbReference type="InterPro" id="IPR009009">
    <property type="entry name" value="RlpA-like_DPBB"/>
</dbReference>
<dbReference type="Pfam" id="PF00565">
    <property type="entry name" value="SNase"/>
    <property type="match status" value="1"/>
</dbReference>
<dbReference type="Gene3D" id="2.40.40.10">
    <property type="entry name" value="RlpA-like domain"/>
    <property type="match status" value="1"/>
</dbReference>
<keyword evidence="1" id="KW-0732">Signal</keyword>
<name>A0A323UFQ8_RHOPL</name>
<evidence type="ECO:0000313" key="3">
    <source>
        <dbReference type="EMBL" id="PZA11752.1"/>
    </source>
</evidence>
<evidence type="ECO:0000259" key="2">
    <source>
        <dbReference type="PROSITE" id="PS50830"/>
    </source>
</evidence>
<evidence type="ECO:0000256" key="1">
    <source>
        <dbReference type="SAM" id="SignalP"/>
    </source>
</evidence>
<sequence length="358" mass="37863">MQVFSKIAICAAAYAVIALAPGVADARGWDTVHRFVHRTGKCGLGKEVLASLYTIGSRTSSGEPMNHDGLTAASHEYPLGTTVVVTNPANGRSCSIRVNDRGPYGKPRDLGVKIDFTLGAARCLGMHSTQYVCLPGDEPIEIAGMPLVIDGNTVEISGRRIRLQGIDAPETDQICVDEKGTGWTCGLAARDELAKRFGAKPWTCKVAGHDKYGRSLGSCSANAESVEEWMVRSGWAVALIRSSGAYQASEAIARDAQSGLWSGAFIAPADWRDRTAQTTIVGAASVPGAALEILRGAAAAAEPPSPECVIKSNIGRGGQCTYHQPGSRLYAKLKMGPGKRWFCSVKEAETAGCRAPKK</sequence>